<reference evidence="1 2" key="1">
    <citation type="submission" date="2021-04" db="EMBL/GenBank/DDBJ databases">
        <authorList>
            <person name="Bliznina A."/>
        </authorList>
    </citation>
    <scope>NUCLEOTIDE SEQUENCE [LARGE SCALE GENOMIC DNA]</scope>
</reference>
<proteinExistence type="predicted"/>
<evidence type="ECO:0000313" key="2">
    <source>
        <dbReference type="Proteomes" id="UP001158576"/>
    </source>
</evidence>
<keyword evidence="2" id="KW-1185">Reference proteome</keyword>
<dbReference type="EMBL" id="OU015567">
    <property type="protein sequence ID" value="CAG5113779.1"/>
    <property type="molecule type" value="Genomic_DNA"/>
</dbReference>
<sequence>MEGTKERYTLIPYCTPFGHVVDFKPAVISKCQGSKWEGAGKKIKKKFRDPTFDATKPSSSKNQEFFEIEYRSFENFILYWNPSAWMTRQIMIAEVYRLSLHLKSKSPSKKYLVMMDNCSSHKKLPMLDNLEFVYFQPGCTGWHPGFSIVKNGS</sequence>
<organism evidence="1 2">
    <name type="scientific">Oikopleura dioica</name>
    <name type="common">Tunicate</name>
    <dbReference type="NCBI Taxonomy" id="34765"/>
    <lineage>
        <taxon>Eukaryota</taxon>
        <taxon>Metazoa</taxon>
        <taxon>Chordata</taxon>
        <taxon>Tunicata</taxon>
        <taxon>Appendicularia</taxon>
        <taxon>Copelata</taxon>
        <taxon>Oikopleuridae</taxon>
        <taxon>Oikopleura</taxon>
    </lineage>
</organism>
<dbReference type="Proteomes" id="UP001158576">
    <property type="component" value="Chromosome 2"/>
</dbReference>
<name>A0ABN7TDD6_OIKDI</name>
<protein>
    <submittedName>
        <fullName evidence="1">Oidioi.mRNA.OKI2018_I69.chr2.g7869.t1.cds</fullName>
    </submittedName>
</protein>
<gene>
    <name evidence="1" type="ORF">OKIOD_LOCUS16634</name>
</gene>
<evidence type="ECO:0000313" key="1">
    <source>
        <dbReference type="EMBL" id="CAG5113779.1"/>
    </source>
</evidence>
<accession>A0ABN7TDD6</accession>